<dbReference type="OrthoDB" id="447619at2759"/>
<reference evidence="2" key="1">
    <citation type="submission" date="2021-02" db="EMBL/GenBank/DDBJ databases">
        <authorList>
            <person name="Dougan E. K."/>
            <person name="Rhodes N."/>
            <person name="Thang M."/>
            <person name="Chan C."/>
        </authorList>
    </citation>
    <scope>NUCLEOTIDE SEQUENCE</scope>
</reference>
<dbReference type="Pfam" id="PF23162">
    <property type="entry name" value="AEP_C962R"/>
    <property type="match status" value="1"/>
</dbReference>
<name>A0A813G2C4_POLGL</name>
<feature type="domain" description="C962R-like N-terminal AEP" evidence="1">
    <location>
        <begin position="2"/>
        <end position="180"/>
    </location>
</feature>
<sequence>IPVVFMERQSKIFPIIFDIDLKCASEEIKRRVPEELKRRRPWRSEVAFSRWDGADWLVLGHGDNPVLLRHLGKVLLEFYPERSHVDLCVFNASGWDRVKKIVKVSLHLVVPDIVVTPERLTAIRERMMEYFDECSSCSGHPLELLLQEYLRESGDNTWDGVVDASVTRGNSGLRMPYCDKAQEVLKHRFRDDPAVKELPRKQQLEMRAFTKEESGRPCLPVGLLRLSRAGLGAEESPENVIAVDLPDAVWKYREEDCSMQDWMRWGRCRYNGPEGPTPWSPPLRFQWAEPPPVRVAPAKASAQQPLPSGELPAMRTGHPLIRRFRGDATEFRERFSAALSQQRKLRGRWLVSSNSGLRWKGGLRAGDGHEMRFVAQAPGAPAAVLLLLAPETVPHCEQGHQLLRRSRASQLPALWSCALCGTLGGRSLERKSCGGKRHSQQLKMSRLSCLLCGYYTCEKCYDCQAQLPSGGGAAFAAFRCALAGWTEDSDILSPIDAGPEVMVAPSQDFPCIQAAIDAAPPDVPLQRIIVPEGVHELPETLRLHRRILLEGRGRWRSQLVMRGQPVLRYEGEG</sequence>
<evidence type="ECO:0000313" key="2">
    <source>
        <dbReference type="EMBL" id="CAE8617011.1"/>
    </source>
</evidence>
<evidence type="ECO:0000259" key="1">
    <source>
        <dbReference type="Pfam" id="PF23162"/>
    </source>
</evidence>
<feature type="non-terminal residue" evidence="2">
    <location>
        <position position="1"/>
    </location>
</feature>
<protein>
    <recommendedName>
        <fullName evidence="1">C962R-like N-terminal AEP domain-containing protein</fullName>
    </recommendedName>
</protein>
<dbReference type="InterPro" id="IPR011050">
    <property type="entry name" value="Pectin_lyase_fold/virulence"/>
</dbReference>
<dbReference type="EMBL" id="CAJNNV010026033">
    <property type="protein sequence ID" value="CAE8617011.1"/>
    <property type="molecule type" value="Genomic_DNA"/>
</dbReference>
<dbReference type="Proteomes" id="UP000654075">
    <property type="component" value="Unassembled WGS sequence"/>
</dbReference>
<feature type="non-terminal residue" evidence="2">
    <location>
        <position position="573"/>
    </location>
</feature>
<comment type="caution">
    <text evidence="2">The sequence shown here is derived from an EMBL/GenBank/DDBJ whole genome shotgun (WGS) entry which is preliminary data.</text>
</comment>
<accession>A0A813G2C4</accession>
<dbReference type="InterPro" id="IPR056443">
    <property type="entry name" value="AEP_C962R"/>
</dbReference>
<proteinExistence type="predicted"/>
<gene>
    <name evidence="2" type="ORF">PGLA1383_LOCUS34678</name>
</gene>
<dbReference type="SUPFAM" id="SSF51126">
    <property type="entry name" value="Pectin lyase-like"/>
    <property type="match status" value="1"/>
</dbReference>
<dbReference type="AlphaFoldDB" id="A0A813G2C4"/>
<evidence type="ECO:0000313" key="3">
    <source>
        <dbReference type="Proteomes" id="UP000654075"/>
    </source>
</evidence>
<keyword evidence="3" id="KW-1185">Reference proteome</keyword>
<organism evidence="2 3">
    <name type="scientific">Polarella glacialis</name>
    <name type="common">Dinoflagellate</name>
    <dbReference type="NCBI Taxonomy" id="89957"/>
    <lineage>
        <taxon>Eukaryota</taxon>
        <taxon>Sar</taxon>
        <taxon>Alveolata</taxon>
        <taxon>Dinophyceae</taxon>
        <taxon>Suessiales</taxon>
        <taxon>Suessiaceae</taxon>
        <taxon>Polarella</taxon>
    </lineage>
</organism>